<dbReference type="Proteomes" id="UP000295131">
    <property type="component" value="Unassembled WGS sequence"/>
</dbReference>
<dbReference type="AlphaFoldDB" id="A0A4R5PIZ1"/>
<feature type="domain" description="UPF0033" evidence="2">
    <location>
        <begin position="1"/>
        <end position="57"/>
    </location>
</feature>
<accession>A0A4R5PIZ1</accession>
<proteinExistence type="predicted"/>
<name>A0A4R5PIZ1_9HYPH</name>
<dbReference type="Gene3D" id="3.30.110.40">
    <property type="entry name" value="TusA-like domain"/>
    <property type="match status" value="1"/>
</dbReference>
<evidence type="ECO:0000256" key="1">
    <source>
        <dbReference type="SAM" id="MobiDB-lite"/>
    </source>
</evidence>
<dbReference type="CDD" id="cd00291">
    <property type="entry name" value="SirA_YedF_YeeD"/>
    <property type="match status" value="1"/>
</dbReference>
<dbReference type="InterPro" id="IPR001455">
    <property type="entry name" value="TusA-like"/>
</dbReference>
<evidence type="ECO:0000259" key="2">
    <source>
        <dbReference type="Pfam" id="PF01206"/>
    </source>
</evidence>
<evidence type="ECO:0000313" key="3">
    <source>
        <dbReference type="EMBL" id="TDH35217.1"/>
    </source>
</evidence>
<comment type="caution">
    <text evidence="3">The sequence shown here is derived from an EMBL/GenBank/DDBJ whole genome shotgun (WGS) entry which is preliminary data.</text>
</comment>
<reference evidence="3 4" key="1">
    <citation type="journal article" date="2013" name="Int. J. Syst. Evol. Microbiol.">
        <title>Hoeflea suaedae sp. nov., an endophytic bacterium isolated from the root of the halophyte Suaeda maritima.</title>
        <authorList>
            <person name="Chung E.J."/>
            <person name="Park J.A."/>
            <person name="Pramanik P."/>
            <person name="Bibi F."/>
            <person name="Jeon C.O."/>
            <person name="Chung Y.R."/>
        </authorList>
    </citation>
    <scope>NUCLEOTIDE SEQUENCE [LARGE SCALE GENOMIC DNA]</scope>
    <source>
        <strain evidence="3 4">YC6898</strain>
    </source>
</reference>
<dbReference type="EMBL" id="SMSI01000003">
    <property type="protein sequence ID" value="TDH35217.1"/>
    <property type="molecule type" value="Genomic_DNA"/>
</dbReference>
<protein>
    <submittedName>
        <fullName evidence="3">Sulfurtransferase TusA family protein</fullName>
    </submittedName>
</protein>
<evidence type="ECO:0000313" key="4">
    <source>
        <dbReference type="Proteomes" id="UP000295131"/>
    </source>
</evidence>
<dbReference type="GO" id="GO:0016740">
    <property type="term" value="F:transferase activity"/>
    <property type="evidence" value="ECO:0007669"/>
    <property type="project" value="UniProtKB-KW"/>
</dbReference>
<sequence length="69" mass="7615">MRTRRHLRELVPGTVIEVETTDPLAVIDIPHFCQSEGHELVASAPADHSGHRFTIRRGRTASADRQSGA</sequence>
<organism evidence="3 4">
    <name type="scientific">Pseudohoeflea suaedae</name>
    <dbReference type="NCBI Taxonomy" id="877384"/>
    <lineage>
        <taxon>Bacteria</taxon>
        <taxon>Pseudomonadati</taxon>
        <taxon>Pseudomonadota</taxon>
        <taxon>Alphaproteobacteria</taxon>
        <taxon>Hyphomicrobiales</taxon>
        <taxon>Rhizobiaceae</taxon>
        <taxon>Pseudohoeflea</taxon>
    </lineage>
</organism>
<keyword evidence="4" id="KW-1185">Reference proteome</keyword>
<dbReference type="OrthoDB" id="9797551at2"/>
<feature type="region of interest" description="Disordered" evidence="1">
    <location>
        <begin position="43"/>
        <end position="69"/>
    </location>
</feature>
<dbReference type="Pfam" id="PF01206">
    <property type="entry name" value="TusA"/>
    <property type="match status" value="1"/>
</dbReference>
<keyword evidence="3" id="KW-0808">Transferase</keyword>
<gene>
    <name evidence="3" type="ORF">E2A64_13735</name>
</gene>
<dbReference type="InterPro" id="IPR036868">
    <property type="entry name" value="TusA-like_sf"/>
</dbReference>
<dbReference type="SUPFAM" id="SSF64307">
    <property type="entry name" value="SirA-like"/>
    <property type="match status" value="1"/>
</dbReference>